<proteinExistence type="predicted"/>
<reference evidence="1" key="1">
    <citation type="journal article" date="2013" name="Extremophiles">
        <title>Proteinivorax tanatarense gen. nov., sp. nov., an anaerobic, haloalkaliphilic, proteolytic bacterium isolated from a decaying algal bloom, and proposal of Proteinivoraceae fam. nov.</title>
        <authorList>
            <person name="Kevbrin V."/>
            <person name="Boltyanskaya Y."/>
            <person name="Zhilina T."/>
            <person name="Kolganova T."/>
            <person name="Lavrentjeva E."/>
            <person name="Kuznetsov B."/>
        </authorList>
    </citation>
    <scope>NUCLEOTIDE SEQUENCE</scope>
    <source>
        <strain evidence="1">Z-910T</strain>
    </source>
</reference>
<gene>
    <name evidence="1" type="ORF">PRVXT_000755</name>
</gene>
<protein>
    <submittedName>
        <fullName evidence="1">Uncharacterized protein</fullName>
    </submittedName>
</protein>
<dbReference type="EMBL" id="CP158367">
    <property type="protein sequence ID" value="XBX75615.1"/>
    <property type="molecule type" value="Genomic_DNA"/>
</dbReference>
<dbReference type="AlphaFoldDB" id="A0AAU7VNI8"/>
<name>A0AAU7VNI8_9FIRM</name>
<organism evidence="1">
    <name type="scientific">Proteinivorax tanatarense</name>
    <dbReference type="NCBI Taxonomy" id="1260629"/>
    <lineage>
        <taxon>Bacteria</taxon>
        <taxon>Bacillati</taxon>
        <taxon>Bacillota</taxon>
        <taxon>Clostridia</taxon>
        <taxon>Eubacteriales</taxon>
        <taxon>Proteinivoracaceae</taxon>
        <taxon>Proteinivorax</taxon>
    </lineage>
</organism>
<accession>A0AAU7VNI8</accession>
<reference evidence="1" key="2">
    <citation type="submission" date="2024-06" db="EMBL/GenBank/DDBJ databases">
        <authorList>
            <person name="Petrova K.O."/>
            <person name="Toshchakov S.V."/>
            <person name="Boltjanskaja Y.V."/>
            <person name="Kevbrin V."/>
        </authorList>
    </citation>
    <scope>NUCLEOTIDE SEQUENCE</scope>
    <source>
        <strain evidence="1">Z-910T</strain>
    </source>
</reference>
<sequence length="107" mass="12378">MKKNIQKILSYIILVFMLFSFLTFVPQKASAIPNNPRNFYYWLDNQSHLDTDSIVFDGDNALMWGTRTSAAPSSHIRFRNLGWQITIEIPEVGDLWRIKEIASTKGK</sequence>
<evidence type="ECO:0000313" key="1">
    <source>
        <dbReference type="EMBL" id="XBX75615.1"/>
    </source>
</evidence>
<dbReference type="RefSeq" id="WP_350344358.1">
    <property type="nucleotide sequence ID" value="NZ_CP158367.1"/>
</dbReference>